<comment type="caution">
    <text evidence="3">The sequence shown here is derived from an EMBL/GenBank/DDBJ whole genome shotgun (WGS) entry which is preliminary data.</text>
</comment>
<sequence>MYIEDKYDVAKVVKLFQSEDRPGQQFFLDYQCPPLMGPNKAELTELLISLQGSPAWGITALSVFAQDYAHTGRYELGAILGEACYRLAKNALENIDLSLLNQYLFSGGQGALSNAIALQQMSRNEEALSLAKETIPWLESMGDTTTLPSLKLHKIEANLDLERIEEAKNLLNQIEVESLSSVDRMTFKRLERKLIEKIDPIIILPVEQKTEHQKVEDALDYILNSIRSLEVEPEAEQDLNQLEALLKQIKDQVKDQKQLKYTDFEIASRQATNVLHDIISGRLGATVKVIIQQVKDTFTKLLQPSPIPDPAPFEAGQLNEWEVMRQLEYANSTLLDAIKQIERSLTIYQQIREWTKENKLVDHENDALWGCYLCYNRLDRSLEALQTLQALRTNIETIRKDIADPYKKAHLIEKYPAGILTAYPYLFSALCVQLYKLHRPMELLDAIEGAKGRVLADILTEKLSQQTSDNFFSEAVQQLPALMQEAKAHYLSYFVDDEATYAVLVAKDGSLHTQEIPIGKKQIKEWLDYKNNKKTDEINGAHDPLHPKNWGNIISARAKVRVINLSENLAPLVKWLQPLAESGIIQINDHICYCPDGELHLIPLHYLPFGEQYLVNYVSMSRVQSAMTLVNILKRKPLKLEQFTAVQVWAESDVKEPYFEKMKAGFELPGQWLKEELTGKILSEINADLATVTQLDFSNKIVHFATHGVFPSLIEQGQTPKNPYLSSGLLLAQKGKLPLNSEEITENADLSPKQVIEQKLNFWGSHVTLQACVSGRAKEGIGGDALGLEWAFLLNGASSLLASHWNVEATWAAKFSIKFYQKWLVEKASRAVAWRETVLELIRESHDLERTHPEHTAYYWAPFSLSGDWR</sequence>
<name>A0ABV4YAM3_9CYAN</name>
<dbReference type="EMBL" id="JBHFNS010000044">
    <property type="protein sequence ID" value="MFB2935748.1"/>
    <property type="molecule type" value="Genomic_DNA"/>
</dbReference>
<evidence type="ECO:0000256" key="1">
    <source>
        <dbReference type="SAM" id="Coils"/>
    </source>
</evidence>
<evidence type="ECO:0000313" key="3">
    <source>
        <dbReference type="EMBL" id="MFB2935748.1"/>
    </source>
</evidence>
<organism evidence="3 4">
    <name type="scientific">Floridaenema fluviatile BLCC-F154</name>
    <dbReference type="NCBI Taxonomy" id="3153640"/>
    <lineage>
        <taxon>Bacteria</taxon>
        <taxon>Bacillati</taxon>
        <taxon>Cyanobacteriota</taxon>
        <taxon>Cyanophyceae</taxon>
        <taxon>Oscillatoriophycideae</taxon>
        <taxon>Aerosakkonematales</taxon>
        <taxon>Aerosakkonemataceae</taxon>
        <taxon>Floridanema</taxon>
        <taxon>Floridanema fluviatile</taxon>
    </lineage>
</organism>
<evidence type="ECO:0000259" key="2">
    <source>
        <dbReference type="Pfam" id="PF12770"/>
    </source>
</evidence>
<reference evidence="3 4" key="1">
    <citation type="submission" date="2024-09" db="EMBL/GenBank/DDBJ databases">
        <title>Floridaenema gen nov. (Aerosakkonemataceae, Aerosakkonematales ord. nov., Cyanobacteria) from benthic tropical and subtropical fresh waters, with the description of four new species.</title>
        <authorList>
            <person name="Moretto J.A."/>
            <person name="Berthold D.E."/>
            <person name="Lefler F.W."/>
            <person name="Huang I.-S."/>
            <person name="Laughinghouse H. IV."/>
        </authorList>
    </citation>
    <scope>NUCLEOTIDE SEQUENCE [LARGE SCALE GENOMIC DNA]</scope>
    <source>
        <strain evidence="3 4">BLCC-F154</strain>
    </source>
</reference>
<feature type="coiled-coil region" evidence="1">
    <location>
        <begin position="232"/>
        <end position="259"/>
    </location>
</feature>
<feature type="domain" description="CHAT" evidence="2">
    <location>
        <begin position="577"/>
        <end position="868"/>
    </location>
</feature>
<accession>A0ABV4YAM3</accession>
<dbReference type="RefSeq" id="WP_413257252.1">
    <property type="nucleotide sequence ID" value="NZ_JBHFNS010000044.1"/>
</dbReference>
<dbReference type="InterPro" id="IPR024983">
    <property type="entry name" value="CHAT_dom"/>
</dbReference>
<evidence type="ECO:0000313" key="4">
    <source>
        <dbReference type="Proteomes" id="UP001576776"/>
    </source>
</evidence>
<keyword evidence="1" id="KW-0175">Coiled coil</keyword>
<dbReference type="Proteomes" id="UP001576776">
    <property type="component" value="Unassembled WGS sequence"/>
</dbReference>
<protein>
    <submittedName>
        <fullName evidence="3">CHAT domain-containing protein</fullName>
    </submittedName>
</protein>
<dbReference type="Pfam" id="PF12770">
    <property type="entry name" value="CHAT"/>
    <property type="match status" value="1"/>
</dbReference>
<keyword evidence="4" id="KW-1185">Reference proteome</keyword>
<proteinExistence type="predicted"/>
<gene>
    <name evidence="3" type="ORF">ACE1B6_10895</name>
</gene>